<feature type="region of interest" description="Disordered" evidence="1">
    <location>
        <begin position="1"/>
        <end position="59"/>
    </location>
</feature>
<evidence type="ECO:0000313" key="2">
    <source>
        <dbReference type="EMBL" id="TNN53633.1"/>
    </source>
</evidence>
<sequence length="129" mass="13977">MDACHAGRVTGRRLQASTNDTPGRAAGQTLSYLPGRRSSNFGTTPSPRRQNPASMGTGDGLPIALSLTLLCSARRTVSSGKPTPFWILNYGLWNILHDGRADQSPGHVRIEQQGRRNYQIRKPASVVGH</sequence>
<protein>
    <submittedName>
        <fullName evidence="2">Uncharacterized protein</fullName>
    </submittedName>
</protein>
<evidence type="ECO:0000313" key="3">
    <source>
        <dbReference type="Proteomes" id="UP000314294"/>
    </source>
</evidence>
<accession>A0A4Z2GLF7</accession>
<gene>
    <name evidence="2" type="ORF">EYF80_036141</name>
</gene>
<keyword evidence="3" id="KW-1185">Reference proteome</keyword>
<organism evidence="2 3">
    <name type="scientific">Liparis tanakae</name>
    <name type="common">Tanaka's snailfish</name>
    <dbReference type="NCBI Taxonomy" id="230148"/>
    <lineage>
        <taxon>Eukaryota</taxon>
        <taxon>Metazoa</taxon>
        <taxon>Chordata</taxon>
        <taxon>Craniata</taxon>
        <taxon>Vertebrata</taxon>
        <taxon>Euteleostomi</taxon>
        <taxon>Actinopterygii</taxon>
        <taxon>Neopterygii</taxon>
        <taxon>Teleostei</taxon>
        <taxon>Neoteleostei</taxon>
        <taxon>Acanthomorphata</taxon>
        <taxon>Eupercaria</taxon>
        <taxon>Perciformes</taxon>
        <taxon>Cottioidei</taxon>
        <taxon>Cottales</taxon>
        <taxon>Liparidae</taxon>
        <taxon>Liparis</taxon>
    </lineage>
</organism>
<dbReference type="AlphaFoldDB" id="A0A4Z2GLF7"/>
<feature type="compositionally biased region" description="Polar residues" evidence="1">
    <location>
        <begin position="37"/>
        <end position="54"/>
    </location>
</feature>
<dbReference type="EMBL" id="SRLO01000510">
    <property type="protein sequence ID" value="TNN53633.1"/>
    <property type="molecule type" value="Genomic_DNA"/>
</dbReference>
<proteinExistence type="predicted"/>
<dbReference type="Proteomes" id="UP000314294">
    <property type="component" value="Unassembled WGS sequence"/>
</dbReference>
<evidence type="ECO:0000256" key="1">
    <source>
        <dbReference type="SAM" id="MobiDB-lite"/>
    </source>
</evidence>
<reference evidence="2 3" key="1">
    <citation type="submission" date="2019-03" db="EMBL/GenBank/DDBJ databases">
        <title>First draft genome of Liparis tanakae, snailfish: a comprehensive survey of snailfish specific genes.</title>
        <authorList>
            <person name="Kim W."/>
            <person name="Song I."/>
            <person name="Jeong J.-H."/>
            <person name="Kim D."/>
            <person name="Kim S."/>
            <person name="Ryu S."/>
            <person name="Song J.Y."/>
            <person name="Lee S.K."/>
        </authorList>
    </citation>
    <scope>NUCLEOTIDE SEQUENCE [LARGE SCALE GENOMIC DNA]</scope>
    <source>
        <tissue evidence="2">Muscle</tissue>
    </source>
</reference>
<comment type="caution">
    <text evidence="2">The sequence shown here is derived from an EMBL/GenBank/DDBJ whole genome shotgun (WGS) entry which is preliminary data.</text>
</comment>
<name>A0A4Z2GLF7_9TELE</name>